<dbReference type="InterPro" id="IPR003591">
    <property type="entry name" value="Leu-rich_rpt_typical-subtyp"/>
</dbReference>
<dbReference type="SMART" id="SM00369">
    <property type="entry name" value="LRR_TYP"/>
    <property type="match status" value="2"/>
</dbReference>
<dbReference type="Pfam" id="PF13855">
    <property type="entry name" value="LRR_8"/>
    <property type="match status" value="1"/>
</dbReference>
<protein>
    <recommendedName>
        <fullName evidence="6">Leucine-rich repeat-containing protein</fullName>
    </recommendedName>
</protein>
<dbReference type="GO" id="GO:0005737">
    <property type="term" value="C:cytoplasm"/>
    <property type="evidence" value="ECO:0007669"/>
    <property type="project" value="TreeGrafter"/>
</dbReference>
<dbReference type="SUPFAM" id="SSF52075">
    <property type="entry name" value="Outer arm dynein light chain 1"/>
    <property type="match status" value="1"/>
</dbReference>
<name>A0A835CLD4_APHGI</name>
<comment type="caution">
    <text evidence="4">The sequence shown here is derived from an EMBL/GenBank/DDBJ whole genome shotgun (WGS) entry which is preliminary data.</text>
</comment>
<reference evidence="4 5" key="1">
    <citation type="submission" date="2020-08" db="EMBL/GenBank/DDBJ databases">
        <title>Aphidius gifuensis genome sequencing and assembly.</title>
        <authorList>
            <person name="Du Z."/>
        </authorList>
    </citation>
    <scope>NUCLEOTIDE SEQUENCE [LARGE SCALE GENOMIC DNA]</scope>
    <source>
        <strain evidence="4">YNYX2018</strain>
        <tissue evidence="4">Adults</tissue>
    </source>
</reference>
<gene>
    <name evidence="4" type="ORF">HCN44_001237</name>
</gene>
<evidence type="ECO:0000256" key="3">
    <source>
        <dbReference type="SAM" id="Phobius"/>
    </source>
</evidence>
<proteinExistence type="predicted"/>
<dbReference type="InterPro" id="IPR032675">
    <property type="entry name" value="LRR_dom_sf"/>
</dbReference>
<dbReference type="OrthoDB" id="1394818at2759"/>
<organism evidence="4 5">
    <name type="scientific">Aphidius gifuensis</name>
    <name type="common">Parasitoid wasp</name>
    <dbReference type="NCBI Taxonomy" id="684658"/>
    <lineage>
        <taxon>Eukaryota</taxon>
        <taxon>Metazoa</taxon>
        <taxon>Ecdysozoa</taxon>
        <taxon>Arthropoda</taxon>
        <taxon>Hexapoda</taxon>
        <taxon>Insecta</taxon>
        <taxon>Pterygota</taxon>
        <taxon>Neoptera</taxon>
        <taxon>Endopterygota</taxon>
        <taxon>Hymenoptera</taxon>
        <taxon>Apocrita</taxon>
        <taxon>Ichneumonoidea</taxon>
        <taxon>Braconidae</taxon>
        <taxon>Aphidiinae</taxon>
        <taxon>Aphidius</taxon>
    </lineage>
</organism>
<evidence type="ECO:0000313" key="4">
    <source>
        <dbReference type="EMBL" id="KAF7988664.1"/>
    </source>
</evidence>
<dbReference type="AlphaFoldDB" id="A0A835CLD4"/>
<dbReference type="Proteomes" id="UP000639338">
    <property type="component" value="Unassembled WGS sequence"/>
</dbReference>
<evidence type="ECO:0000313" key="5">
    <source>
        <dbReference type="Proteomes" id="UP000639338"/>
    </source>
</evidence>
<keyword evidence="3" id="KW-1133">Transmembrane helix</keyword>
<feature type="transmembrane region" description="Helical" evidence="3">
    <location>
        <begin position="217"/>
        <end position="239"/>
    </location>
</feature>
<dbReference type="InterPro" id="IPR001611">
    <property type="entry name" value="Leu-rich_rpt"/>
</dbReference>
<dbReference type="PANTHER" id="PTHR48051">
    <property type="match status" value="1"/>
</dbReference>
<keyword evidence="1" id="KW-0433">Leucine-rich repeat</keyword>
<evidence type="ECO:0000256" key="1">
    <source>
        <dbReference type="ARBA" id="ARBA00022614"/>
    </source>
</evidence>
<sequence length="302" mass="34624">MSKKLKIKDKLEDEILDLSWCDLQEVPIREIAAIKKASHLDLSNNQLVSIPNTIVTLTNIIKLDLSKNMLTEIPENIGEMKQLKHLDLYGNQISRLPLSLGDLKNLKWLDLKENPLTPAVAKVAGTCSDPSECQHCARSIVSYLSLVKINIEQEKLMRSNNALSKQKKKKKKNTVKDEKQNTVLLNEKLNKSDTIKNDSLITSETNNHKKLSEVFNLIKSAILLTILLGFICILIAVILPKYDSNLSDRIINYLQLQTKLPVEKYHKLAIEKFAEIQKYLFIFFKKLQIYIEDIYKKYSTSD</sequence>
<keyword evidence="3" id="KW-0812">Transmembrane</keyword>
<dbReference type="PANTHER" id="PTHR48051:SF1">
    <property type="entry name" value="RAS SUPPRESSOR PROTEIN 1"/>
    <property type="match status" value="1"/>
</dbReference>
<dbReference type="PROSITE" id="PS51450">
    <property type="entry name" value="LRR"/>
    <property type="match status" value="1"/>
</dbReference>
<accession>A0A835CLD4</accession>
<keyword evidence="3" id="KW-0472">Membrane</keyword>
<keyword evidence="5" id="KW-1185">Reference proteome</keyword>
<evidence type="ECO:0008006" key="6">
    <source>
        <dbReference type="Google" id="ProtNLM"/>
    </source>
</evidence>
<dbReference type="InterPro" id="IPR050216">
    <property type="entry name" value="LRR_domain-containing"/>
</dbReference>
<dbReference type="EMBL" id="JACMRX010000005">
    <property type="protein sequence ID" value="KAF7988664.1"/>
    <property type="molecule type" value="Genomic_DNA"/>
</dbReference>
<dbReference type="Gene3D" id="3.80.10.10">
    <property type="entry name" value="Ribonuclease Inhibitor"/>
    <property type="match status" value="1"/>
</dbReference>
<evidence type="ECO:0000256" key="2">
    <source>
        <dbReference type="ARBA" id="ARBA00022737"/>
    </source>
</evidence>
<keyword evidence="2" id="KW-0677">Repeat</keyword>